<evidence type="ECO:0000313" key="2">
    <source>
        <dbReference type="Proteomes" id="UP000199656"/>
    </source>
</evidence>
<dbReference type="Gene3D" id="1.25.40.390">
    <property type="match status" value="1"/>
</dbReference>
<dbReference type="InterPro" id="IPR041662">
    <property type="entry name" value="SusD-like_2"/>
</dbReference>
<sequence>MRRIYFILILIVACTTACLKSLDDYRIDPEAVNGAQPSSFLSNTLYTLTTTVIRAGHTTNNQLMQVAATKNNGNGPDRYRILPSVFTVFWNPLYKQLRNIETMLDLAQKRNDVNYEAIAYTLKAWAGSILTDTHGDIPFSNALLGAEQNTTPVFDTQQQVYDSLLVYLERANTLYNVNKVLSGEDLLFNANQNVANVLKWKKFTNALHLRLLMRIAHKSTVYADQLKAMLADPGKYPLMNSVSDGASLYYTNIIPFQNPYYSTRDFDFNGSDNYAKFFIDYLKEVQDPRLPVWATKTGSTYSGIPTGFPLSQQDAISGTVFSTYQLGLKTSSYLGSILQYAEQEFLLAEACLNGYMADDAKKHYNNGIAASCSYWGVTSIPDAFLSHPKVAYNGTMEQIITQKYFALFENGFEQWFEYRRTGFPVLNKGEEMYNDGVMPSRLCYPNTELTFNRANYLDVVKRIGKDDINTKVWWQQR</sequence>
<dbReference type="SUPFAM" id="SSF48452">
    <property type="entry name" value="TPR-like"/>
    <property type="match status" value="1"/>
</dbReference>
<evidence type="ECO:0000313" key="1">
    <source>
        <dbReference type="EMBL" id="SEB02516.1"/>
    </source>
</evidence>
<keyword evidence="2" id="KW-1185">Reference proteome</keyword>
<gene>
    <name evidence="1" type="ORF">SAMN05660909_04793</name>
</gene>
<dbReference type="InterPro" id="IPR011990">
    <property type="entry name" value="TPR-like_helical_dom_sf"/>
</dbReference>
<proteinExistence type="predicted"/>
<organism evidence="1 2">
    <name type="scientific">Chitinophaga terrae</name>
    <name type="common">ex Kim and Jung 2007</name>
    <dbReference type="NCBI Taxonomy" id="408074"/>
    <lineage>
        <taxon>Bacteria</taxon>
        <taxon>Pseudomonadati</taxon>
        <taxon>Bacteroidota</taxon>
        <taxon>Chitinophagia</taxon>
        <taxon>Chitinophagales</taxon>
        <taxon>Chitinophagaceae</taxon>
        <taxon>Chitinophaga</taxon>
    </lineage>
</organism>
<dbReference type="STRING" id="408074.SAMN05660909_04793"/>
<protein>
    <submittedName>
        <fullName evidence="1">Starch-binding associating with outer membrane</fullName>
    </submittedName>
</protein>
<dbReference type="AlphaFoldDB" id="A0A1H4FYS9"/>
<name>A0A1H4FYS9_9BACT</name>
<dbReference type="EMBL" id="FNRL01000030">
    <property type="protein sequence ID" value="SEB02516.1"/>
    <property type="molecule type" value="Genomic_DNA"/>
</dbReference>
<dbReference type="Proteomes" id="UP000199656">
    <property type="component" value="Unassembled WGS sequence"/>
</dbReference>
<accession>A0A1H4FYS9</accession>
<dbReference type="RefSeq" id="WP_089764908.1">
    <property type="nucleotide sequence ID" value="NZ_BKAT01000051.1"/>
</dbReference>
<reference evidence="2" key="1">
    <citation type="submission" date="2016-10" db="EMBL/GenBank/DDBJ databases">
        <authorList>
            <person name="Varghese N."/>
            <person name="Submissions S."/>
        </authorList>
    </citation>
    <scope>NUCLEOTIDE SEQUENCE [LARGE SCALE GENOMIC DNA]</scope>
    <source>
        <strain evidence="2">DSM 23920</strain>
    </source>
</reference>
<dbReference type="Pfam" id="PF12771">
    <property type="entry name" value="SusD-like_2"/>
    <property type="match status" value="1"/>
</dbReference>
<dbReference type="OrthoDB" id="9766256at2"/>